<dbReference type="GO" id="GO:0009055">
    <property type="term" value="F:electron transfer activity"/>
    <property type="evidence" value="ECO:0007669"/>
    <property type="project" value="InterPro"/>
</dbReference>
<keyword evidence="7" id="KW-0479">Metal-binding</keyword>
<evidence type="ECO:0000256" key="5">
    <source>
        <dbReference type="ARBA" id="ARBA00022617"/>
    </source>
</evidence>
<reference evidence="15" key="1">
    <citation type="journal article" date="2014" name="Int. J. Syst. Evol. Microbiol.">
        <title>Complete genome sequence of Corynebacterium casei LMG S-19264T (=DSM 44701T), isolated from a smear-ripened cheese.</title>
        <authorList>
            <consortium name="US DOE Joint Genome Institute (JGI-PGF)"/>
            <person name="Walter F."/>
            <person name="Albersmeier A."/>
            <person name="Kalinowski J."/>
            <person name="Ruckert C."/>
        </authorList>
    </citation>
    <scope>NUCLEOTIDE SEQUENCE</scope>
    <source>
        <strain evidence="15">KCTC 23732</strain>
    </source>
</reference>
<evidence type="ECO:0000313" key="16">
    <source>
        <dbReference type="Proteomes" id="UP000608345"/>
    </source>
</evidence>
<dbReference type="InterPro" id="IPR011577">
    <property type="entry name" value="Cyt_b561_bac/Ni-Hgenase"/>
</dbReference>
<comment type="similarity">
    <text evidence="12">Belongs to the cytochrome b561 family.</text>
</comment>
<sequence length="174" mass="19878">MSDTPERYGSLSRWFHWGMAILIVWQFMKIGDLIDEGEHWVGRTLVPWHISIGLLIFILGILRVFWAIKQYPHRPQLSGPLAPLARIGHFLLYLVMLLLPVLGIFYMIGKGYGLKVFGLQLVEKSETGIAWMASVGSLHAPVAVLFLLLVIGHICAAFYHHFILRDDTLKRMTR</sequence>
<evidence type="ECO:0000256" key="11">
    <source>
        <dbReference type="ARBA" id="ARBA00023136"/>
    </source>
</evidence>
<dbReference type="InterPro" id="IPR052168">
    <property type="entry name" value="Cytochrome_b561_oxidase"/>
</dbReference>
<dbReference type="RefSeq" id="WP_189384921.1">
    <property type="nucleotide sequence ID" value="NZ_BAABFY010000052.1"/>
</dbReference>
<gene>
    <name evidence="15" type="ORF">GCM10011450_15550</name>
</gene>
<keyword evidence="11 13" id="KW-0472">Membrane</keyword>
<evidence type="ECO:0000256" key="10">
    <source>
        <dbReference type="ARBA" id="ARBA00023004"/>
    </source>
</evidence>
<keyword evidence="3" id="KW-0813">Transport</keyword>
<dbReference type="SUPFAM" id="SSF81342">
    <property type="entry name" value="Transmembrane di-heme cytochromes"/>
    <property type="match status" value="1"/>
</dbReference>
<keyword evidence="5" id="KW-0349">Heme</keyword>
<dbReference type="Pfam" id="PF01292">
    <property type="entry name" value="Ni_hydr_CYTB"/>
    <property type="match status" value="1"/>
</dbReference>
<dbReference type="GO" id="GO:0046872">
    <property type="term" value="F:metal ion binding"/>
    <property type="evidence" value="ECO:0007669"/>
    <property type="project" value="UniProtKB-KW"/>
</dbReference>
<evidence type="ECO:0000256" key="6">
    <source>
        <dbReference type="ARBA" id="ARBA00022692"/>
    </source>
</evidence>
<dbReference type="EMBL" id="BMYS01000009">
    <property type="protein sequence ID" value="GGW86529.1"/>
    <property type="molecule type" value="Genomic_DNA"/>
</dbReference>
<evidence type="ECO:0000259" key="14">
    <source>
        <dbReference type="Pfam" id="PF01292"/>
    </source>
</evidence>
<keyword evidence="6 13" id="KW-0812">Transmembrane</keyword>
<feature type="transmembrane region" description="Helical" evidence="13">
    <location>
        <begin position="12"/>
        <end position="28"/>
    </location>
</feature>
<comment type="cofactor">
    <cofactor evidence="1">
        <name>heme b</name>
        <dbReference type="ChEBI" id="CHEBI:60344"/>
    </cofactor>
</comment>
<protein>
    <submittedName>
        <fullName evidence="15">Cytochrome b</fullName>
    </submittedName>
</protein>
<evidence type="ECO:0000256" key="7">
    <source>
        <dbReference type="ARBA" id="ARBA00022723"/>
    </source>
</evidence>
<accession>A0A918MZR8</accession>
<keyword evidence="10" id="KW-0408">Iron</keyword>
<dbReference type="Proteomes" id="UP000608345">
    <property type="component" value="Unassembled WGS sequence"/>
</dbReference>
<feature type="transmembrane region" description="Helical" evidence="13">
    <location>
        <begin position="48"/>
        <end position="66"/>
    </location>
</feature>
<name>A0A918MZR8_9BURK</name>
<dbReference type="GO" id="GO:0020037">
    <property type="term" value="F:heme binding"/>
    <property type="evidence" value="ECO:0007669"/>
    <property type="project" value="TreeGrafter"/>
</dbReference>
<keyword evidence="8" id="KW-0249">Electron transport</keyword>
<evidence type="ECO:0000256" key="3">
    <source>
        <dbReference type="ARBA" id="ARBA00022448"/>
    </source>
</evidence>
<comment type="caution">
    <text evidence="15">The sequence shown here is derived from an EMBL/GenBank/DDBJ whole genome shotgun (WGS) entry which is preliminary data.</text>
</comment>
<dbReference type="AlphaFoldDB" id="A0A918MZR8"/>
<keyword evidence="16" id="KW-1185">Reference proteome</keyword>
<evidence type="ECO:0000256" key="8">
    <source>
        <dbReference type="ARBA" id="ARBA00022982"/>
    </source>
</evidence>
<feature type="transmembrane region" description="Helical" evidence="13">
    <location>
        <begin position="142"/>
        <end position="164"/>
    </location>
</feature>
<evidence type="ECO:0000256" key="12">
    <source>
        <dbReference type="ARBA" id="ARBA00037975"/>
    </source>
</evidence>
<dbReference type="InterPro" id="IPR016174">
    <property type="entry name" value="Di-haem_cyt_TM"/>
</dbReference>
<dbReference type="PANTHER" id="PTHR30529:SF1">
    <property type="entry name" value="CYTOCHROME B561 HOMOLOG 2"/>
    <property type="match status" value="1"/>
</dbReference>
<keyword evidence="4" id="KW-1003">Cell membrane</keyword>
<evidence type="ECO:0000256" key="9">
    <source>
        <dbReference type="ARBA" id="ARBA00022989"/>
    </source>
</evidence>
<dbReference type="GO" id="GO:0005886">
    <property type="term" value="C:plasma membrane"/>
    <property type="evidence" value="ECO:0007669"/>
    <property type="project" value="UniProtKB-SubCell"/>
</dbReference>
<evidence type="ECO:0000313" key="15">
    <source>
        <dbReference type="EMBL" id="GGW86529.1"/>
    </source>
</evidence>
<comment type="subcellular location">
    <subcellularLocation>
        <location evidence="2">Cell membrane</location>
        <topology evidence="2">Multi-pass membrane protein</topology>
    </subcellularLocation>
</comment>
<reference evidence="15" key="2">
    <citation type="submission" date="2020-09" db="EMBL/GenBank/DDBJ databases">
        <authorList>
            <person name="Sun Q."/>
            <person name="Kim S."/>
        </authorList>
    </citation>
    <scope>NUCLEOTIDE SEQUENCE</scope>
    <source>
        <strain evidence="15">KCTC 23732</strain>
    </source>
</reference>
<evidence type="ECO:0000256" key="1">
    <source>
        <dbReference type="ARBA" id="ARBA00001970"/>
    </source>
</evidence>
<keyword evidence="9 13" id="KW-1133">Transmembrane helix</keyword>
<evidence type="ECO:0000256" key="13">
    <source>
        <dbReference type="SAM" id="Phobius"/>
    </source>
</evidence>
<feature type="transmembrane region" description="Helical" evidence="13">
    <location>
        <begin position="87"/>
        <end position="108"/>
    </location>
</feature>
<evidence type="ECO:0000256" key="4">
    <source>
        <dbReference type="ARBA" id="ARBA00022475"/>
    </source>
</evidence>
<evidence type="ECO:0000256" key="2">
    <source>
        <dbReference type="ARBA" id="ARBA00004651"/>
    </source>
</evidence>
<dbReference type="PANTHER" id="PTHR30529">
    <property type="entry name" value="CYTOCHROME B561"/>
    <property type="match status" value="1"/>
</dbReference>
<dbReference type="GO" id="GO:0022904">
    <property type="term" value="P:respiratory electron transport chain"/>
    <property type="evidence" value="ECO:0007669"/>
    <property type="project" value="InterPro"/>
</dbReference>
<feature type="domain" description="Cytochrome b561 bacterial/Ni-hydrogenase" evidence="14">
    <location>
        <begin position="7"/>
        <end position="173"/>
    </location>
</feature>
<proteinExistence type="inferred from homology"/>
<organism evidence="15 16">
    <name type="scientific">Advenella faeciporci</name>
    <dbReference type="NCBI Taxonomy" id="797535"/>
    <lineage>
        <taxon>Bacteria</taxon>
        <taxon>Pseudomonadati</taxon>
        <taxon>Pseudomonadota</taxon>
        <taxon>Betaproteobacteria</taxon>
        <taxon>Burkholderiales</taxon>
        <taxon>Alcaligenaceae</taxon>
    </lineage>
</organism>